<comment type="catalytic activity">
    <reaction evidence="5 8">
        <text>an N-terminal (5-L-glutamyl)-[peptide] + an alpha-amino acid = 5-L-glutamyl amino acid + an N-terminal L-alpha-aminoacyl-[peptide]</text>
        <dbReference type="Rhea" id="RHEA:23904"/>
        <dbReference type="Rhea" id="RHEA-COMP:9780"/>
        <dbReference type="Rhea" id="RHEA-COMP:9795"/>
        <dbReference type="ChEBI" id="CHEBI:77644"/>
        <dbReference type="ChEBI" id="CHEBI:78597"/>
        <dbReference type="ChEBI" id="CHEBI:78599"/>
        <dbReference type="ChEBI" id="CHEBI:78608"/>
        <dbReference type="EC" id="2.3.2.2"/>
    </reaction>
</comment>
<dbReference type="GO" id="GO:0000324">
    <property type="term" value="C:fungal-type vacuole"/>
    <property type="evidence" value="ECO:0007669"/>
    <property type="project" value="TreeGrafter"/>
</dbReference>
<dbReference type="Pfam" id="PF01019">
    <property type="entry name" value="G_glu_transpept"/>
    <property type="match status" value="1"/>
</dbReference>
<feature type="binding site" evidence="7">
    <location>
        <begin position="442"/>
        <end position="444"/>
    </location>
    <ligand>
        <name>L-glutamate</name>
        <dbReference type="ChEBI" id="CHEBI:29985"/>
    </ligand>
</feature>
<dbReference type="STRING" id="870435.A0A0C3JLJ3"/>
<evidence type="ECO:0000256" key="5">
    <source>
        <dbReference type="ARBA" id="ARBA00047417"/>
    </source>
</evidence>
<evidence type="ECO:0000256" key="4">
    <source>
        <dbReference type="ARBA" id="ARBA00009381"/>
    </source>
</evidence>
<feature type="binding site" evidence="7">
    <location>
        <position position="466"/>
    </location>
    <ligand>
        <name>L-glutamate</name>
        <dbReference type="ChEBI" id="CHEBI:29985"/>
    </ligand>
</feature>
<dbReference type="Gene3D" id="1.10.246.130">
    <property type="match status" value="1"/>
</dbReference>
<comment type="similarity">
    <text evidence="4">Belongs to the gamma-glutamyltransferase family.</text>
</comment>
<dbReference type="Gene3D" id="3.60.20.40">
    <property type="match status" value="1"/>
</dbReference>
<feature type="active site" description="Nucleophile" evidence="6">
    <location>
        <position position="424"/>
    </location>
</feature>
<dbReference type="EC" id="2.3.2.2" evidence="8"/>
<dbReference type="PANTHER" id="PTHR11686">
    <property type="entry name" value="GAMMA GLUTAMYL TRANSPEPTIDASE"/>
    <property type="match status" value="1"/>
</dbReference>
<dbReference type="InterPro" id="IPR000101">
    <property type="entry name" value="GGT_peptidase"/>
</dbReference>
<name>A0A0C3JLJ3_PISTI</name>
<evidence type="ECO:0000256" key="2">
    <source>
        <dbReference type="ARBA" id="ARBA00001089"/>
    </source>
</evidence>
<dbReference type="OrthoDB" id="1081007at2759"/>
<gene>
    <name evidence="9" type="ORF">M404DRAFT_130077</name>
</gene>
<dbReference type="GO" id="GO:0005886">
    <property type="term" value="C:plasma membrane"/>
    <property type="evidence" value="ECO:0007669"/>
    <property type="project" value="TreeGrafter"/>
</dbReference>
<dbReference type="GO" id="GO:0006751">
    <property type="term" value="P:glutathione catabolic process"/>
    <property type="evidence" value="ECO:0007669"/>
    <property type="project" value="UniProtKB-UniRule"/>
</dbReference>
<dbReference type="GO" id="GO:0036374">
    <property type="term" value="F:glutathione hydrolase activity"/>
    <property type="evidence" value="ECO:0007669"/>
    <property type="project" value="UniProtKB-UniRule"/>
</dbReference>
<dbReference type="PRINTS" id="PR01210">
    <property type="entry name" value="GGTRANSPTASE"/>
</dbReference>
<dbReference type="InterPro" id="IPR043137">
    <property type="entry name" value="GGT_ssub_C"/>
</dbReference>
<organism evidence="9 10">
    <name type="scientific">Pisolithus tinctorius Marx 270</name>
    <dbReference type="NCBI Taxonomy" id="870435"/>
    <lineage>
        <taxon>Eukaryota</taxon>
        <taxon>Fungi</taxon>
        <taxon>Dikarya</taxon>
        <taxon>Basidiomycota</taxon>
        <taxon>Agaricomycotina</taxon>
        <taxon>Agaricomycetes</taxon>
        <taxon>Agaricomycetidae</taxon>
        <taxon>Boletales</taxon>
        <taxon>Sclerodermatineae</taxon>
        <taxon>Pisolithaceae</taxon>
        <taxon>Pisolithus</taxon>
    </lineage>
</organism>
<evidence type="ECO:0000256" key="6">
    <source>
        <dbReference type="PIRSR" id="PIRSR600101-1"/>
    </source>
</evidence>
<keyword evidence="8" id="KW-0012">Acyltransferase</keyword>
<feature type="binding site" evidence="7">
    <location>
        <begin position="494"/>
        <end position="495"/>
    </location>
    <ligand>
        <name>L-glutamate</name>
        <dbReference type="ChEBI" id="CHEBI:29985"/>
    </ligand>
</feature>
<dbReference type="FunFam" id="3.60.20.40:FF:000001">
    <property type="entry name" value="Gamma-glutamyltranspeptidase 1"/>
    <property type="match status" value="1"/>
</dbReference>
<evidence type="ECO:0000256" key="7">
    <source>
        <dbReference type="PIRSR" id="PIRSR600101-2"/>
    </source>
</evidence>
<keyword evidence="10" id="KW-1185">Reference proteome</keyword>
<dbReference type="FunCoup" id="A0A0C3JLJ3">
    <property type="interactions" value="103"/>
</dbReference>
<evidence type="ECO:0000256" key="8">
    <source>
        <dbReference type="RuleBase" id="RU368068"/>
    </source>
</evidence>
<dbReference type="EC" id="3.4.19.13" evidence="8"/>
<feature type="binding site" evidence="7">
    <location>
        <position position="517"/>
    </location>
    <ligand>
        <name>L-glutamate</name>
        <dbReference type="ChEBI" id="CHEBI:29985"/>
    </ligand>
</feature>
<protein>
    <recommendedName>
        <fullName evidence="8">Glutathione hydrolase</fullName>
        <ecNumber evidence="8">2.3.2.2</ecNumber>
        <ecNumber evidence="8">3.4.19.13</ecNumber>
    </recommendedName>
    <alternativeName>
        <fullName evidence="8">Gamma-glutamyltransferase</fullName>
    </alternativeName>
    <alternativeName>
        <fullName evidence="8">Gamma-glutamyltranspeptidase</fullName>
    </alternativeName>
</protein>
<proteinExistence type="inferred from homology"/>
<dbReference type="HOGENOM" id="CLU_014813_4_0_1"/>
<dbReference type="EMBL" id="KN831953">
    <property type="protein sequence ID" value="KIO10028.1"/>
    <property type="molecule type" value="Genomic_DNA"/>
</dbReference>
<dbReference type="NCBIfam" id="TIGR00066">
    <property type="entry name" value="g_glut_trans"/>
    <property type="match status" value="1"/>
</dbReference>
<comment type="catalytic activity">
    <reaction evidence="1 8">
        <text>an S-substituted glutathione + H2O = an S-substituted L-cysteinylglycine + L-glutamate</text>
        <dbReference type="Rhea" id="RHEA:59468"/>
        <dbReference type="ChEBI" id="CHEBI:15377"/>
        <dbReference type="ChEBI" id="CHEBI:29985"/>
        <dbReference type="ChEBI" id="CHEBI:90779"/>
        <dbReference type="ChEBI" id="CHEBI:143103"/>
        <dbReference type="EC" id="3.4.19.13"/>
    </reaction>
</comment>
<evidence type="ECO:0000313" key="9">
    <source>
        <dbReference type="EMBL" id="KIO10028.1"/>
    </source>
</evidence>
<evidence type="ECO:0000256" key="1">
    <source>
        <dbReference type="ARBA" id="ARBA00001049"/>
    </source>
</evidence>
<comment type="catalytic activity">
    <reaction evidence="2 8">
        <text>glutathione + H2O = L-cysteinylglycine + L-glutamate</text>
        <dbReference type="Rhea" id="RHEA:28807"/>
        <dbReference type="ChEBI" id="CHEBI:15377"/>
        <dbReference type="ChEBI" id="CHEBI:29985"/>
        <dbReference type="ChEBI" id="CHEBI:57925"/>
        <dbReference type="ChEBI" id="CHEBI:61694"/>
        <dbReference type="EC" id="3.4.19.13"/>
    </reaction>
</comment>
<dbReference type="GO" id="GO:0103068">
    <property type="term" value="F:leukotriene C4 gamma-glutamyl transferase activity"/>
    <property type="evidence" value="ECO:0007669"/>
    <property type="project" value="UniProtKB-EC"/>
</dbReference>
<dbReference type="InterPro" id="IPR043138">
    <property type="entry name" value="GGT_lsub"/>
</dbReference>
<evidence type="ECO:0000256" key="3">
    <source>
        <dbReference type="ARBA" id="ARBA00005115"/>
    </source>
</evidence>
<dbReference type="InParanoid" id="A0A0C3JLJ3"/>
<sequence>MDPKSFLPKEAYASLENTEFSRSEELPLYTSYIPQRRSVRWKKCLLFVMCIVAFAFLRCGDQFRGSTTPSARNPAYLIVAEHGAVASENKRCSDIGVEVMKDGGNAVDAAISAAFCTGVVNMFSSGIGGGGFMTVRIPPSAPNASSEVYVIDFRETAPALSNTTMFSGNPLSAKYGGLSVAVPGEIRGFEEAHRRWGSLPWNRLIQPSVDLANQWTVDTELARRIQTYSRLMLGQDDWRTVFAPNGKPLIEGQTIRRPNYARTLSVLASDGPDAFYKGPIADALVRKIKETGGIMTHADLEGYAVKVERALRGTYRDKKVYTSRAPTSGPALLHMLNLIERFDLAKEGRSGLNAHRIVEAQKFGFAASRTRIGDPSFALNNSALIAEISTKDFADLIAANLTDDRTHPVEYYNPEFDIVTDHGTSHTSAVDSQGMAVALTTTVNLVFGSQVLDPETGILLNDEMDDFSTPGFPNDFGLWPSPYNYPEPGKRPLSSIAPTIMEHGDGSFYLAIGGSGGSRIFPSLFQVILNLDWGLDVSEAIEYGRMHDQLLPMDVDVDNTLPNDLVDFLRDRGHNVTVKPIGRVAGIVQAVLQKEGTIFAASDSRKNGIAAGY</sequence>
<reference evidence="9 10" key="1">
    <citation type="submission" date="2014-04" db="EMBL/GenBank/DDBJ databases">
        <authorList>
            <consortium name="DOE Joint Genome Institute"/>
            <person name="Kuo A."/>
            <person name="Kohler A."/>
            <person name="Costa M.D."/>
            <person name="Nagy L.G."/>
            <person name="Floudas D."/>
            <person name="Copeland A."/>
            <person name="Barry K.W."/>
            <person name="Cichocki N."/>
            <person name="Veneault-Fourrey C."/>
            <person name="LaButti K."/>
            <person name="Lindquist E.A."/>
            <person name="Lipzen A."/>
            <person name="Lundell T."/>
            <person name="Morin E."/>
            <person name="Murat C."/>
            <person name="Sun H."/>
            <person name="Tunlid A."/>
            <person name="Henrissat B."/>
            <person name="Grigoriev I.V."/>
            <person name="Hibbett D.S."/>
            <person name="Martin F."/>
            <person name="Nordberg H.P."/>
            <person name="Cantor M.N."/>
            <person name="Hua S.X."/>
        </authorList>
    </citation>
    <scope>NUCLEOTIDE SEQUENCE [LARGE SCALE GENOMIC DNA]</scope>
    <source>
        <strain evidence="9 10">Marx 270</strain>
    </source>
</reference>
<accession>A0A0C3JLJ3</accession>
<dbReference type="SUPFAM" id="SSF56235">
    <property type="entry name" value="N-terminal nucleophile aminohydrolases (Ntn hydrolases)"/>
    <property type="match status" value="1"/>
</dbReference>
<feature type="binding site" evidence="7">
    <location>
        <position position="154"/>
    </location>
    <ligand>
        <name>L-glutamate</name>
        <dbReference type="ChEBI" id="CHEBI:29985"/>
    </ligand>
</feature>
<comment type="function">
    <text evidence="8">Cleaves the gamma-glutamyl peptide bond of glutathione and glutathione conjugates.</text>
</comment>
<dbReference type="UniPathway" id="UPA00204"/>
<keyword evidence="8" id="KW-0808">Transferase</keyword>
<dbReference type="PANTHER" id="PTHR11686:SF9">
    <property type="entry name" value="RE13973P"/>
    <property type="match status" value="1"/>
</dbReference>
<reference evidence="10" key="2">
    <citation type="submission" date="2015-01" db="EMBL/GenBank/DDBJ databases">
        <title>Evolutionary Origins and Diversification of the Mycorrhizal Mutualists.</title>
        <authorList>
            <consortium name="DOE Joint Genome Institute"/>
            <consortium name="Mycorrhizal Genomics Consortium"/>
            <person name="Kohler A."/>
            <person name="Kuo A."/>
            <person name="Nagy L.G."/>
            <person name="Floudas D."/>
            <person name="Copeland A."/>
            <person name="Barry K.W."/>
            <person name="Cichocki N."/>
            <person name="Veneault-Fourrey C."/>
            <person name="LaButti K."/>
            <person name="Lindquist E.A."/>
            <person name="Lipzen A."/>
            <person name="Lundell T."/>
            <person name="Morin E."/>
            <person name="Murat C."/>
            <person name="Riley R."/>
            <person name="Ohm R."/>
            <person name="Sun H."/>
            <person name="Tunlid A."/>
            <person name="Henrissat B."/>
            <person name="Grigoriev I.V."/>
            <person name="Hibbett D.S."/>
            <person name="Martin F."/>
        </authorList>
    </citation>
    <scope>NUCLEOTIDE SEQUENCE [LARGE SCALE GENOMIC DNA]</scope>
    <source>
        <strain evidence="10">Marx 270</strain>
    </source>
</reference>
<dbReference type="InterPro" id="IPR029055">
    <property type="entry name" value="Ntn_hydrolases_N"/>
</dbReference>
<dbReference type="AlphaFoldDB" id="A0A0C3JLJ3"/>
<dbReference type="Proteomes" id="UP000054217">
    <property type="component" value="Unassembled WGS sequence"/>
</dbReference>
<evidence type="ECO:0000313" key="10">
    <source>
        <dbReference type="Proteomes" id="UP000054217"/>
    </source>
</evidence>
<comment type="pathway">
    <text evidence="3 8">Sulfur metabolism; glutathione metabolism.</text>
</comment>
<keyword evidence="8" id="KW-0378">Hydrolase</keyword>